<evidence type="ECO:0000256" key="4">
    <source>
        <dbReference type="ARBA" id="ARBA00022857"/>
    </source>
</evidence>
<dbReference type="InterPro" id="IPR051721">
    <property type="entry name" value="Biopterin_syn/organic_redct"/>
</dbReference>
<comment type="caution">
    <text evidence="6">The sequence shown here is derived from an EMBL/GenBank/DDBJ whole genome shotgun (WGS) entry which is preliminary data.</text>
</comment>
<evidence type="ECO:0000256" key="3">
    <source>
        <dbReference type="ARBA" id="ARBA00022490"/>
    </source>
</evidence>
<dbReference type="EC" id="1.1.1.320" evidence="6"/>
<dbReference type="Proteomes" id="UP000323317">
    <property type="component" value="Unassembled WGS sequence"/>
</dbReference>
<evidence type="ECO:0000313" key="6">
    <source>
        <dbReference type="EMBL" id="TYR73338.1"/>
    </source>
</evidence>
<reference evidence="6 7" key="1">
    <citation type="submission" date="2019-08" db="EMBL/GenBank/DDBJ databases">
        <title>Bacillus genomes from the desert of Cuatro Cienegas, Coahuila.</title>
        <authorList>
            <person name="Olmedo-Alvarez G."/>
        </authorList>
    </citation>
    <scope>NUCLEOTIDE SEQUENCE [LARGE SCALE GENOMIC DNA]</scope>
    <source>
        <strain evidence="6 7">CH40_1T</strain>
    </source>
</reference>
<evidence type="ECO:0000256" key="2">
    <source>
        <dbReference type="ARBA" id="ARBA00006484"/>
    </source>
</evidence>
<organism evidence="6 7">
    <name type="scientific">Rossellomorea vietnamensis</name>
    <dbReference type="NCBI Taxonomy" id="218284"/>
    <lineage>
        <taxon>Bacteria</taxon>
        <taxon>Bacillati</taxon>
        <taxon>Bacillota</taxon>
        <taxon>Bacilli</taxon>
        <taxon>Bacillales</taxon>
        <taxon>Bacillaceae</taxon>
        <taxon>Rossellomorea</taxon>
    </lineage>
</organism>
<dbReference type="NCBIfam" id="NF005381">
    <property type="entry name" value="PRK06924.1"/>
    <property type="match status" value="1"/>
</dbReference>
<dbReference type="AlphaFoldDB" id="A0A5D4K7S7"/>
<accession>A0A5D4K7S7</accession>
<evidence type="ECO:0000256" key="5">
    <source>
        <dbReference type="ARBA" id="ARBA00023002"/>
    </source>
</evidence>
<protein>
    <submittedName>
        <fullName evidence="6">(S)-benzoin forming benzil reductase</fullName>
        <ecNumber evidence="6">1.1.1.320</ecNumber>
    </submittedName>
</protein>
<dbReference type="InterPro" id="IPR002347">
    <property type="entry name" value="SDR_fam"/>
</dbReference>
<keyword evidence="5 6" id="KW-0560">Oxidoreductase</keyword>
<dbReference type="PRINTS" id="PR00081">
    <property type="entry name" value="GDHRDH"/>
</dbReference>
<name>A0A5D4K7S7_9BACI</name>
<proteinExistence type="inferred from homology"/>
<evidence type="ECO:0000313" key="7">
    <source>
        <dbReference type="Proteomes" id="UP000323317"/>
    </source>
</evidence>
<dbReference type="EMBL" id="VTEH01000019">
    <property type="protein sequence ID" value="TYR73338.1"/>
    <property type="molecule type" value="Genomic_DNA"/>
</dbReference>
<comment type="subcellular location">
    <subcellularLocation>
        <location evidence="1">Cytoplasm</location>
    </subcellularLocation>
</comment>
<keyword evidence="3" id="KW-0963">Cytoplasm</keyword>
<dbReference type="GO" id="GO:0005737">
    <property type="term" value="C:cytoplasm"/>
    <property type="evidence" value="ECO:0007669"/>
    <property type="project" value="UniProtKB-SubCell"/>
</dbReference>
<gene>
    <name evidence="6" type="ORF">FZC79_18980</name>
</gene>
<dbReference type="Pfam" id="PF00106">
    <property type="entry name" value="adh_short"/>
    <property type="match status" value="1"/>
</dbReference>
<dbReference type="GO" id="GO:0006729">
    <property type="term" value="P:tetrahydrobiopterin biosynthetic process"/>
    <property type="evidence" value="ECO:0007669"/>
    <property type="project" value="TreeGrafter"/>
</dbReference>
<dbReference type="InterPro" id="IPR036291">
    <property type="entry name" value="NAD(P)-bd_dom_sf"/>
</dbReference>
<sequence length="251" mass="27248">MAYAIITGASKGLGAAAAKQLLSEGLKVISVSRSENVDLKEIDQKGSGEYTHYSCDLGSPSEVKSVFTKIAGMVFQERGEEVYLINNAGMVDPIETAGNLDVEKTETHVNVNLLSPMIISNLFLNKADTSDARLVIANISSGAGSRPVHGWSIYCSTKAAINMFTQTTALELDNRKSHHRVFAFSPGIMDTDMQSTIRSSSKSAFNDIETFKNYKEEGKLRDAETVAGALVNVLKSDEIENGKIYQINDLL</sequence>
<dbReference type="PROSITE" id="PS00061">
    <property type="entry name" value="ADH_SHORT"/>
    <property type="match status" value="1"/>
</dbReference>
<keyword evidence="4" id="KW-0521">NADP</keyword>
<dbReference type="PANTHER" id="PTHR44085">
    <property type="entry name" value="SEPIAPTERIN REDUCTASE"/>
    <property type="match status" value="1"/>
</dbReference>
<dbReference type="PANTHER" id="PTHR44085:SF2">
    <property type="entry name" value="SEPIAPTERIN REDUCTASE"/>
    <property type="match status" value="1"/>
</dbReference>
<dbReference type="InterPro" id="IPR020904">
    <property type="entry name" value="Sc_DH/Rdtase_CS"/>
</dbReference>
<dbReference type="SUPFAM" id="SSF51735">
    <property type="entry name" value="NAD(P)-binding Rossmann-fold domains"/>
    <property type="match status" value="1"/>
</dbReference>
<dbReference type="Gene3D" id="3.40.50.720">
    <property type="entry name" value="NAD(P)-binding Rossmann-like Domain"/>
    <property type="match status" value="1"/>
</dbReference>
<comment type="similarity">
    <text evidence="2">Belongs to the short-chain dehydrogenases/reductases (SDR) family.</text>
</comment>
<dbReference type="GO" id="GO:0004757">
    <property type="term" value="F:sepiapterin reductase (NADP+) activity"/>
    <property type="evidence" value="ECO:0007669"/>
    <property type="project" value="TreeGrafter"/>
</dbReference>
<evidence type="ECO:0000256" key="1">
    <source>
        <dbReference type="ARBA" id="ARBA00004496"/>
    </source>
</evidence>